<dbReference type="PROSITE" id="PS51257">
    <property type="entry name" value="PROKAR_LIPOPROTEIN"/>
    <property type="match status" value="1"/>
</dbReference>
<organism evidence="1 2">
    <name type="scientific">Halocalculus aciditolerans</name>
    <dbReference type="NCBI Taxonomy" id="1383812"/>
    <lineage>
        <taxon>Archaea</taxon>
        <taxon>Methanobacteriati</taxon>
        <taxon>Methanobacteriota</taxon>
        <taxon>Stenosarchaea group</taxon>
        <taxon>Halobacteria</taxon>
        <taxon>Halobacteriales</taxon>
        <taxon>Halobacteriaceae</taxon>
        <taxon>Halocalculus</taxon>
    </lineage>
</organism>
<reference evidence="1" key="2">
    <citation type="submission" date="2020-09" db="EMBL/GenBank/DDBJ databases">
        <authorList>
            <person name="Sun Q."/>
            <person name="Ohkuma M."/>
        </authorList>
    </citation>
    <scope>NUCLEOTIDE SEQUENCE</scope>
    <source>
        <strain evidence="1">JCM 19596</strain>
    </source>
</reference>
<comment type="caution">
    <text evidence="1">The sequence shown here is derived from an EMBL/GenBank/DDBJ whole genome shotgun (WGS) entry which is preliminary data.</text>
</comment>
<name>A0A830FFQ1_9EURY</name>
<dbReference type="EMBL" id="BMPG01000001">
    <property type="protein sequence ID" value="GGL48648.1"/>
    <property type="molecule type" value="Genomic_DNA"/>
</dbReference>
<protein>
    <submittedName>
        <fullName evidence="1">Uncharacterized protein</fullName>
    </submittedName>
</protein>
<proteinExistence type="predicted"/>
<sequence>MDRISQNRRFVLTGACAAIVSVAGCSGTESNTEYPTATAEPDTVEDGDAEMTADIVDGFSDGSPARLEIAYTNTADEERSVSFGPTPPFSEYWSADSDLVIIPDDQSAISAVNATGETGEQPSNTPEETIVPSEAQDGCWKARSQFASWERQRTVTLPSGDTVKETYSVLSQTESRGCLAEGTYRFSQQSYFEDGSSWGFSIRLGQP</sequence>
<dbReference type="AlphaFoldDB" id="A0A830FFQ1"/>
<accession>A0A830FFQ1</accession>
<dbReference type="RefSeq" id="WP_188975238.1">
    <property type="nucleotide sequence ID" value="NZ_BMPG01000001.1"/>
</dbReference>
<reference evidence="1" key="1">
    <citation type="journal article" date="2014" name="Int. J. Syst. Evol. Microbiol.">
        <title>Complete genome sequence of Corynebacterium casei LMG S-19264T (=DSM 44701T), isolated from a smear-ripened cheese.</title>
        <authorList>
            <consortium name="US DOE Joint Genome Institute (JGI-PGF)"/>
            <person name="Walter F."/>
            <person name="Albersmeier A."/>
            <person name="Kalinowski J."/>
            <person name="Ruckert C."/>
        </authorList>
    </citation>
    <scope>NUCLEOTIDE SEQUENCE</scope>
    <source>
        <strain evidence="1">JCM 19596</strain>
    </source>
</reference>
<evidence type="ECO:0000313" key="1">
    <source>
        <dbReference type="EMBL" id="GGL48648.1"/>
    </source>
</evidence>
<dbReference type="OrthoDB" id="206507at2157"/>
<gene>
    <name evidence="1" type="ORF">GCM10009039_03560</name>
</gene>
<evidence type="ECO:0000313" key="2">
    <source>
        <dbReference type="Proteomes" id="UP000607197"/>
    </source>
</evidence>
<dbReference type="Proteomes" id="UP000607197">
    <property type="component" value="Unassembled WGS sequence"/>
</dbReference>
<keyword evidence="2" id="KW-1185">Reference proteome</keyword>